<dbReference type="Gene3D" id="2.40.50.510">
    <property type="match status" value="1"/>
</dbReference>
<evidence type="ECO:0000256" key="1">
    <source>
        <dbReference type="ARBA" id="ARBA00006395"/>
    </source>
</evidence>
<dbReference type="InterPro" id="IPR032199">
    <property type="entry name" value="RMI1_C"/>
</dbReference>
<dbReference type="InterPro" id="IPR013894">
    <property type="entry name" value="RMI1_OB"/>
</dbReference>
<organism evidence="8 9">
    <name type="scientific">Limulus polyphemus</name>
    <name type="common">Atlantic horseshoe crab</name>
    <dbReference type="NCBI Taxonomy" id="6850"/>
    <lineage>
        <taxon>Eukaryota</taxon>
        <taxon>Metazoa</taxon>
        <taxon>Ecdysozoa</taxon>
        <taxon>Arthropoda</taxon>
        <taxon>Chelicerata</taxon>
        <taxon>Merostomata</taxon>
        <taxon>Xiphosura</taxon>
        <taxon>Limulidae</taxon>
        <taxon>Limulus</taxon>
    </lineage>
</organism>
<evidence type="ECO:0000313" key="8">
    <source>
        <dbReference type="Proteomes" id="UP000694941"/>
    </source>
</evidence>
<keyword evidence="3" id="KW-0235">DNA replication</keyword>
<dbReference type="InterPro" id="IPR042470">
    <property type="entry name" value="RMI1_N_C_sf"/>
</dbReference>
<feature type="domain" description="RecQ mediated genome instability protein 1 OB-fold" evidence="6">
    <location>
        <begin position="69"/>
        <end position="202"/>
    </location>
</feature>
<comment type="function">
    <text evidence="4">Essential component of the RMI complex, a complex that plays an important role in the processing of homologous recombination intermediates to limit DNA crossover formation in cells. Promotes TOP3A binding to double Holliday junctions (DHJ) and hence stimulates TOP3A-mediated dissolution. Required for BLM phosphorylation during mitosis. Within the BLM complex, required for BLM and TOP3A stability.</text>
</comment>
<evidence type="ECO:0000259" key="6">
    <source>
        <dbReference type="Pfam" id="PF08585"/>
    </source>
</evidence>
<dbReference type="InterPro" id="IPR044881">
    <property type="entry name" value="RMI1_N_N_sf"/>
</dbReference>
<dbReference type="Gene3D" id="2.40.50.770">
    <property type="entry name" value="RecQ-mediated genome instability protein Rmi1, C-terminal domain"/>
    <property type="match status" value="1"/>
</dbReference>
<evidence type="ECO:0000256" key="5">
    <source>
        <dbReference type="SAM" id="MobiDB-lite"/>
    </source>
</evidence>
<name>A0ABM1TAW4_LIMPO</name>
<evidence type="ECO:0000313" key="9">
    <source>
        <dbReference type="RefSeq" id="XP_022253020.1"/>
    </source>
</evidence>
<evidence type="ECO:0000256" key="2">
    <source>
        <dbReference type="ARBA" id="ARBA00018987"/>
    </source>
</evidence>
<protein>
    <recommendedName>
        <fullName evidence="2">RecQ-mediated genome instability protein 1</fullName>
    </recommendedName>
</protein>
<evidence type="ECO:0000256" key="3">
    <source>
        <dbReference type="ARBA" id="ARBA00022705"/>
    </source>
</evidence>
<keyword evidence="8" id="KW-1185">Reference proteome</keyword>
<sequence>MNFLNEVKSWLNNQYIRVPENWTEACIEWVTYEHQANGRIFSSERVKSCVYDQWLFADLRELATPCLPEESLTSQKYLLHGCFSLQMNCVRDVSQPAYSQLLKLQGKENDNTMVSAAPQPVLPHWESKPNRMLMLTLTDGVHYIQGMEYKPITSLNVDLPPGTKLLISGPVECRLGVLLLTPGNVKVLGGEVESMLEENSKENIITRAIRERSGREDLTNNQSNDQQTDHNRNLATSLELSSDTILPTENTNALTNRGGSSRSAQNYGVDPRSRASSSVGWAAWASSVVSVTGEGVTDMGNRFERTEINSGTSRNGAQRGSFSDSLNCVDVVGSRSELPAEEQPVDVQPIVDSQEFIENYEEEMVDDFVIDEEQLEKLERFEQEGGYRESEPISKDPCIENHQPVERMKSACIFRNSPPFTYLDTLLSEPPSDRERVVIIKGFITTLTSKLESNKEFGWQLRAKINDGSGSVEVDLDNHVLEGLLGLNAHEVLTMKSRAKLCTEVRNTIMQSIQRCQHQLLNLSCLMEVQFSPGTKRPRVLKCYEVRNHHLKELLQRVSAFSGNT</sequence>
<evidence type="ECO:0000259" key="7">
    <source>
        <dbReference type="Pfam" id="PF16099"/>
    </source>
</evidence>
<feature type="compositionally biased region" description="Polar residues" evidence="5">
    <location>
        <begin position="239"/>
        <end position="266"/>
    </location>
</feature>
<accession>A0ABM1TAW4</accession>
<feature type="domain" description="RecQ-mediated genome instability protein 1 C-terminal OB-fold" evidence="7">
    <location>
        <begin position="417"/>
        <end position="558"/>
    </location>
</feature>
<dbReference type="Pfam" id="PF16099">
    <property type="entry name" value="RMI1_C"/>
    <property type="match status" value="1"/>
</dbReference>
<dbReference type="PANTHER" id="PTHR14790">
    <property type="entry name" value="RECQ-MEDIATED GENOME INSTABILITY PROTEIN 1 RMI1"/>
    <property type="match status" value="1"/>
</dbReference>
<dbReference type="PANTHER" id="PTHR14790:SF15">
    <property type="entry name" value="RECQ-MEDIATED GENOME INSTABILITY PROTEIN 1"/>
    <property type="match status" value="1"/>
</dbReference>
<feature type="region of interest" description="Disordered" evidence="5">
    <location>
        <begin position="239"/>
        <end position="274"/>
    </location>
</feature>
<dbReference type="RefSeq" id="XP_022253020.1">
    <property type="nucleotide sequence ID" value="XM_022397312.1"/>
</dbReference>
<dbReference type="SMART" id="SM01161">
    <property type="entry name" value="DUF1767"/>
    <property type="match status" value="1"/>
</dbReference>
<dbReference type="Proteomes" id="UP000694941">
    <property type="component" value="Unplaced"/>
</dbReference>
<reference evidence="9" key="1">
    <citation type="submission" date="2025-08" db="UniProtKB">
        <authorList>
            <consortium name="RefSeq"/>
        </authorList>
    </citation>
    <scope>IDENTIFICATION</scope>
    <source>
        <tissue evidence="9">Muscle</tissue>
    </source>
</reference>
<dbReference type="GeneID" id="111088149"/>
<dbReference type="Gene3D" id="1.10.8.1020">
    <property type="entry name" value="RecQ-mediated genome instability protein 1, N-terminal domain"/>
    <property type="match status" value="1"/>
</dbReference>
<feature type="region of interest" description="Disordered" evidence="5">
    <location>
        <begin position="211"/>
        <end position="230"/>
    </location>
</feature>
<evidence type="ECO:0000256" key="4">
    <source>
        <dbReference type="ARBA" id="ARBA00024977"/>
    </source>
</evidence>
<proteinExistence type="inferred from homology"/>
<dbReference type="Pfam" id="PF08585">
    <property type="entry name" value="RMI1_N_C"/>
    <property type="match status" value="1"/>
</dbReference>
<comment type="similarity">
    <text evidence="1">Belongs to the RMI1 family.</text>
</comment>
<gene>
    <name evidence="9" type="primary">LOC111088149</name>
</gene>